<dbReference type="Pfam" id="PF25339">
    <property type="entry name" value="C2_C2CD3_N"/>
    <property type="match status" value="1"/>
</dbReference>
<evidence type="ECO:0000259" key="3">
    <source>
        <dbReference type="PROSITE" id="PS50004"/>
    </source>
</evidence>
<feature type="region of interest" description="Disordered" evidence="2">
    <location>
        <begin position="1793"/>
        <end position="1813"/>
    </location>
</feature>
<feature type="domain" description="C2" evidence="3">
    <location>
        <begin position="2286"/>
        <end position="2420"/>
    </location>
</feature>
<proteinExistence type="predicted"/>
<feature type="compositionally biased region" description="Basic and acidic residues" evidence="2">
    <location>
        <begin position="1349"/>
        <end position="1361"/>
    </location>
</feature>
<feature type="compositionally biased region" description="Basic and acidic residues" evidence="2">
    <location>
        <begin position="1370"/>
        <end position="1381"/>
    </location>
</feature>
<feature type="region of interest" description="Disordered" evidence="2">
    <location>
        <begin position="844"/>
        <end position="883"/>
    </location>
</feature>
<dbReference type="Gene3D" id="2.60.40.150">
    <property type="entry name" value="C2 domain"/>
    <property type="match status" value="2"/>
</dbReference>
<feature type="region of interest" description="Disordered" evidence="2">
    <location>
        <begin position="1303"/>
        <end position="1381"/>
    </location>
</feature>
<evidence type="ECO:0000256" key="2">
    <source>
        <dbReference type="SAM" id="MobiDB-lite"/>
    </source>
</evidence>
<dbReference type="PROSITE" id="PS50004">
    <property type="entry name" value="C2"/>
    <property type="match status" value="2"/>
</dbReference>
<dbReference type="SMART" id="SM00239">
    <property type="entry name" value="C2"/>
    <property type="match status" value="3"/>
</dbReference>
<evidence type="ECO:0000313" key="4">
    <source>
        <dbReference type="EMBL" id="CDW78943.1"/>
    </source>
</evidence>
<dbReference type="InterPro" id="IPR011992">
    <property type="entry name" value="EF-hand-dom_pair"/>
</dbReference>
<dbReference type="PANTHER" id="PTHR21254:SF1">
    <property type="entry name" value="C2 DOMAIN-CONTAINING PROTEIN 3"/>
    <property type="match status" value="1"/>
</dbReference>
<dbReference type="GO" id="GO:0005814">
    <property type="term" value="C:centriole"/>
    <property type="evidence" value="ECO:0007669"/>
    <property type="project" value="TreeGrafter"/>
</dbReference>
<feature type="region of interest" description="Disordered" evidence="2">
    <location>
        <begin position="2657"/>
        <end position="2688"/>
    </location>
</feature>
<dbReference type="EMBL" id="CCKQ01007556">
    <property type="protein sequence ID" value="CDW78943.1"/>
    <property type="molecule type" value="Genomic_DNA"/>
</dbReference>
<feature type="compositionally biased region" description="Polar residues" evidence="2">
    <location>
        <begin position="205"/>
        <end position="216"/>
    </location>
</feature>
<protein>
    <submittedName>
        <fullName evidence="4">C2 domain-containing protein 3</fullName>
    </submittedName>
</protein>
<dbReference type="GO" id="GO:0071539">
    <property type="term" value="P:protein localization to centrosome"/>
    <property type="evidence" value="ECO:0007669"/>
    <property type="project" value="TreeGrafter"/>
</dbReference>
<feature type="compositionally biased region" description="Basic and acidic residues" evidence="2">
    <location>
        <begin position="524"/>
        <end position="535"/>
    </location>
</feature>
<name>A0A078ADJ4_STYLE</name>
<evidence type="ECO:0000313" key="5">
    <source>
        <dbReference type="Proteomes" id="UP000039865"/>
    </source>
</evidence>
<dbReference type="InParanoid" id="A0A078ADJ4"/>
<dbReference type="PANTHER" id="PTHR21254">
    <property type="entry name" value="C2 DOMAIN-CONTAINING PROTEIN 3"/>
    <property type="match status" value="1"/>
</dbReference>
<feature type="compositionally biased region" description="Basic and acidic residues" evidence="2">
    <location>
        <begin position="844"/>
        <end position="882"/>
    </location>
</feature>
<dbReference type="InterPro" id="IPR000008">
    <property type="entry name" value="C2_dom"/>
</dbReference>
<evidence type="ECO:0000256" key="1">
    <source>
        <dbReference type="SAM" id="Coils"/>
    </source>
</evidence>
<dbReference type="SUPFAM" id="SSF49562">
    <property type="entry name" value="C2 domain (Calcium/lipid-binding domain, CaLB)"/>
    <property type="match status" value="3"/>
</dbReference>
<feature type="region of interest" description="Disordered" evidence="2">
    <location>
        <begin position="2782"/>
        <end position="2802"/>
    </location>
</feature>
<organism evidence="4 5">
    <name type="scientific">Stylonychia lemnae</name>
    <name type="common">Ciliate</name>
    <dbReference type="NCBI Taxonomy" id="5949"/>
    <lineage>
        <taxon>Eukaryota</taxon>
        <taxon>Sar</taxon>
        <taxon>Alveolata</taxon>
        <taxon>Ciliophora</taxon>
        <taxon>Intramacronucleata</taxon>
        <taxon>Spirotrichea</taxon>
        <taxon>Stichotrichia</taxon>
        <taxon>Sporadotrichida</taxon>
        <taxon>Oxytrichidae</taxon>
        <taxon>Stylonychinae</taxon>
        <taxon>Stylonychia</taxon>
    </lineage>
</organism>
<keyword evidence="5" id="KW-1185">Reference proteome</keyword>
<feature type="compositionally biased region" description="Basic residues" evidence="2">
    <location>
        <begin position="1337"/>
        <end position="1348"/>
    </location>
</feature>
<gene>
    <name evidence="4" type="primary">Contig13127.g14003</name>
    <name evidence="4" type="ORF">STYLEM_7928</name>
</gene>
<dbReference type="InterPro" id="IPR057537">
    <property type="entry name" value="C2_C2CD3_N"/>
</dbReference>
<dbReference type="CDD" id="cd00030">
    <property type="entry name" value="C2"/>
    <property type="match status" value="1"/>
</dbReference>
<dbReference type="GO" id="GO:0034451">
    <property type="term" value="C:centriolar satellite"/>
    <property type="evidence" value="ECO:0007669"/>
    <property type="project" value="TreeGrafter"/>
</dbReference>
<feature type="region of interest" description="Disordered" evidence="2">
    <location>
        <begin position="497"/>
        <end position="539"/>
    </location>
</feature>
<dbReference type="Pfam" id="PF00168">
    <property type="entry name" value="C2"/>
    <property type="match status" value="3"/>
</dbReference>
<feature type="region of interest" description="Disordered" evidence="2">
    <location>
        <begin position="199"/>
        <end position="247"/>
    </location>
</feature>
<dbReference type="GO" id="GO:0061511">
    <property type="term" value="P:centriole elongation"/>
    <property type="evidence" value="ECO:0007669"/>
    <property type="project" value="TreeGrafter"/>
</dbReference>
<feature type="compositionally biased region" description="Basic and acidic residues" evidence="2">
    <location>
        <begin position="2665"/>
        <end position="2674"/>
    </location>
</feature>
<dbReference type="InterPro" id="IPR035892">
    <property type="entry name" value="C2_domain_sf"/>
</dbReference>
<dbReference type="OrthoDB" id="79771at2759"/>
<reference evidence="4 5" key="1">
    <citation type="submission" date="2014-06" db="EMBL/GenBank/DDBJ databases">
        <authorList>
            <person name="Swart Estienne"/>
        </authorList>
    </citation>
    <scope>NUCLEOTIDE SEQUENCE [LARGE SCALE GENOMIC DNA]</scope>
    <source>
        <strain evidence="4 5">130c</strain>
    </source>
</reference>
<dbReference type="SUPFAM" id="SSF47473">
    <property type="entry name" value="EF-hand"/>
    <property type="match status" value="2"/>
</dbReference>
<sequence length="2831" mass="332060">MLPPEVEGPTFGFLFIEMQNLDWLTYDGQNYLEDIGTSLGPRVNNLFANIKFWGDQSKGVYLKTPNGQKKNETMTNKFKYDIKCPEKTFEKYLDDMGVLVIDFFDTEKNQTIGTSKIMLKLYIKSAFPIVLTGNHNVKIGQFNISIVSSYADQNSNNQMKRNANRQNIDLDDSFEENEKLAHKMTQQDRNKKIIENAFRDDRIPSSYQDQKNPSSYKKQDFDFEIDERPTRERPNRNTEKVRGGKENQRNLINIDENEDTFTNQAEFDRIFARGEKLRQQMNQALDSDNAWETLHGTHQVPKRYIPPFLQEEQKKAQMNDDELDNIYAIEIEGYNLRESQELKGRKGQSNDDVEQIQQEMSQGLQRQETQHIRDMKFIKIKIGSLRIEDEGLLHSLIDETFNITVNVPLPDIYQKKISNQLIKLSNYDIVSFNEFMFNNLSLYNFKIDEETFNQLVQAKVCISIEGKNVQGSISMIKLLMSKAYKLEASIPLEQTIFMEDPKPATNQKGKADNKKGPKGQPAKPEPKKKATEESKIPQTFQKQVGHIAIEISLQRGDTEQELARDYQIKYQKLQEQKAKEEADRKAEMEKYMKFSQQQEPIFAQLYMNIKNIRNLCLNSDGSLNKALHEESFNHRLGLASDREEIRVNDTIGDIQLQQVQRAQIIGPKRNLFVQYKAFPALDKLKTNTVWGDSNPVFQYRSQFPVIMNPDTVTRLQNFTFILEVWDAKSPAQEEFIGLVKIPLASFCYSMKTTDDQIFSLNFLADQHCLYPMMISDGFLPIYSPRLGLNIGELQITLALGTAVQINRQIQKEQESDKQLIEMTFKTQMIDMIKQKQEEENRLRMTLEFQNQREREREEERRKEESEKVPEPERSVTPDRSMLDRLPIQDQILSGFNSILNKQLSPTNAQNNQNENQFFRNIGNYLRTSMNMSVTSRDVDMRKMTQLNCLRKLFEESRALEIREINSDEVFKENLKNFDGSLKKDDFLYCLLNKEEFTLTRSEISNIQAIMLNITKADQTNIDIDEIQFSYKQYIGYYDSLQEPINELFQLFKRNIDKKIDSYEQQEEFIRSIEERAVESKIPIAELKDILDGNGILLRDICYDQLASYFDLDRNDLIYINGFCEYLRRQSLSKLNFLKVSPNILTSRINNFIKEQILLNPDYMNILELEFKVEAHKAQGKSGIIEEIPDDILLTERINAKLFQFKLKRQGTVVSLWEIFTFFEHLNIQYAKLYHEPSRYHNILFPYLYKYILNEDYEARIKQERDKKAQELLQQQLQQQLHDQMVKASTESVFALAQDLNQQQKRRGDKLGSDGGIYSSKSEMLSESEEESEVIINKNKKKKKGKKRKDKEMTFVQKKTETAEEDEDKESNDSVKKQHLEDNRPYKKVKHVFEIKVKELKNIPILDKLIKDISRNELAQQTQPLERSRSKTKTSSKNQYIQNAAIKYTFPLDDDQVFQSDYIQLNNESLALNNQFDYKVSINTVHNYIINKEDSIQKHLKNLTSSSDQLFNVTLALYEGNKEYVVGNAQLPIEDLIDQIDMYQMSQFTPDSRQTLSRILFIYGTTFSQRENCIIGKMQLEINYKTERQYVAVDPNQPPVTDELQTQIDEEDNNANSCFLHKETYVKRKIPLNGVISVHVESLNNLKESIENIEHFAKIQQSSLADEKPKSSKLTAITGTSKKSLVNQSKDQLDRRRILTQIYRQGLNLVVIGSVFGDDTELTRKFPTSRHTSKLLYNTLNPIFNEYFDLNVQMDTKIFDYLNNKKAKFEIRHYIIQGKSDQLNSYGLNNLNTRKDNLDSHRSQNTQNTEDMEDKNILETNDYIIIGYVYVPLRNLLASNYGIDDNFVIFDEYKQQMGTLKLRISLNHHSQHRPLYSQETSTKYNNLIAKNQDNLRTTMIDRSAKISQTLARSNGNVLTSDHQMILGLNFVELLFKNRDELMQQTYLSQTLNQQSHMYLKFKVFGQNYQTKFMSSQSTKESQHLKQLKIKVFDIKKTVLIELDYLNQKNIEELFSRPLEIELWYKREGANKYQQPADEVQLGSFFIELNELSKIRNKRIKDQNGEGIFHSHEGYFSLYDFQREQVTPDRLGCKLYLIKKEYETQMADSEVLFHNLQQIETQISTTLDPQHKGFVDYEDLIALIQKELQDPYQSLIKALIDNMEYKNTDKIYYSPLFGPLPPFFRLVRKFDSFGIVEKFNKEFQQIDNHQNGFIPLTLFRTLLEHELKIKEKIVIDFIQNIRDVDPKQQLQSLDVNVFSHSFKNHIDYVVLLRKISFYFDNKINDRTTNNDSQMIESHRMGSEDVTLKINIESAMRLKNPLSDLDAPNSQVLLRLPFRGATPEQIQTQVVQRSSYPAWHLVGQQTRFQLNEDNIRLIIDRPLEFEVYHQQLSTKDQISKTLIGVAYVDLSQMIFVDGTYQINGYFHILRKDRFQDGHQVPLTDPQILSIESLGQIKLSVSTTSNLKQIAYQVPSQKTIIKQNSPVKERLNQSQMNMSLVRQSQDNVFGTQNYQPQILSQTQQKLMYSFNQISQDLTQQQDDDLKLKHTQNMSELDKLITSLKRGKLEQEEEQPRFHRQVRDNLLHRVETQNAPNSNSVNSNQMYNYLNEEDDLRVTRGYNQSYQMTQEFSKVTQTMKDQQAIAHKLNQIRNVVQEMENEGSEFDRDEEIKNEKENVFNRNLQESSRQYDRDDDFRVQQNQVFDYKPERQQEQTPQYFHEEDPMKQSFSPFNFRQQTLSQVPPLQITNVFERQDNIGNQMMFQGSQSFDDKREDDEVQDRFNIDHRSAPVSFERQQPATEQKKKSIFDIDEDEDDMYDAKEMERIAKILNSQKK</sequence>
<keyword evidence="1" id="KW-0175">Coiled coil</keyword>
<dbReference type="Proteomes" id="UP000039865">
    <property type="component" value="Unassembled WGS sequence"/>
</dbReference>
<accession>A0A078ADJ4</accession>
<feature type="coiled-coil region" evidence="1">
    <location>
        <begin position="563"/>
        <end position="590"/>
    </location>
</feature>
<dbReference type="GO" id="GO:0060271">
    <property type="term" value="P:cilium assembly"/>
    <property type="evidence" value="ECO:0007669"/>
    <property type="project" value="TreeGrafter"/>
</dbReference>
<feature type="compositionally biased region" description="Basic and acidic residues" evidence="2">
    <location>
        <begin position="217"/>
        <end position="247"/>
    </location>
</feature>
<feature type="domain" description="C2" evidence="3">
    <location>
        <begin position="630"/>
        <end position="758"/>
    </location>
</feature>